<accession>A0ACC0III8</accession>
<dbReference type="EMBL" id="CM045760">
    <property type="protein sequence ID" value="KAI8025207.1"/>
    <property type="molecule type" value="Genomic_DNA"/>
</dbReference>
<evidence type="ECO:0000313" key="1">
    <source>
        <dbReference type="EMBL" id="KAI8025207.1"/>
    </source>
</evidence>
<keyword evidence="2" id="KW-1185">Reference proteome</keyword>
<name>A0ACC0III8_9ERIC</name>
<evidence type="ECO:0000313" key="2">
    <source>
        <dbReference type="Proteomes" id="UP001060215"/>
    </source>
</evidence>
<dbReference type="Proteomes" id="UP001060215">
    <property type="component" value="Chromosome 3"/>
</dbReference>
<gene>
    <name evidence="1" type="ORF">LOK49_LG02G01158</name>
</gene>
<comment type="caution">
    <text evidence="1">The sequence shown here is derived from an EMBL/GenBank/DDBJ whole genome shotgun (WGS) entry which is preliminary data.</text>
</comment>
<proteinExistence type="predicted"/>
<protein>
    <submittedName>
        <fullName evidence="1">Subtilisin-like protease SBT1.4</fullName>
    </submittedName>
</protein>
<organism evidence="1 2">
    <name type="scientific">Camellia lanceoleosa</name>
    <dbReference type="NCBI Taxonomy" id="1840588"/>
    <lineage>
        <taxon>Eukaryota</taxon>
        <taxon>Viridiplantae</taxon>
        <taxon>Streptophyta</taxon>
        <taxon>Embryophyta</taxon>
        <taxon>Tracheophyta</taxon>
        <taxon>Spermatophyta</taxon>
        <taxon>Magnoliopsida</taxon>
        <taxon>eudicotyledons</taxon>
        <taxon>Gunneridae</taxon>
        <taxon>Pentapetalae</taxon>
        <taxon>asterids</taxon>
        <taxon>Ericales</taxon>
        <taxon>Theaceae</taxon>
        <taxon>Camellia</taxon>
    </lineage>
</organism>
<reference evidence="1 2" key="1">
    <citation type="journal article" date="2022" name="Plant J.">
        <title>Chromosome-level genome of Camellia lanceoleosa provides a valuable resource for understanding genome evolution and self-incompatibility.</title>
        <authorList>
            <person name="Gong W."/>
            <person name="Xiao S."/>
            <person name="Wang L."/>
            <person name="Liao Z."/>
            <person name="Chang Y."/>
            <person name="Mo W."/>
            <person name="Hu G."/>
            <person name="Li W."/>
            <person name="Zhao G."/>
            <person name="Zhu H."/>
            <person name="Hu X."/>
            <person name="Ji K."/>
            <person name="Xiang X."/>
            <person name="Song Q."/>
            <person name="Yuan D."/>
            <person name="Jin S."/>
            <person name="Zhang L."/>
        </authorList>
    </citation>
    <scope>NUCLEOTIDE SEQUENCE [LARGE SCALE GENOMIC DNA]</scope>
    <source>
        <strain evidence="1">SQ_2022a</strain>
    </source>
</reference>
<sequence>MASRTNVVPPTMIENDIRHVEYNLILCTSVLCAVVAGFAVLMRKIHTNWSPVAIRFAITTMSTSLDHNDRSISSSNFQQLGTQLDFGVGHISPQLAVDLGQILDIDGMEHIRLHVNFELLCFATLQNCGRASNLRTSFSPSVSVQLSIISTVFNKLRRVVRL</sequence>